<organism evidence="2 3">
    <name type="scientific">Papilio xuthus</name>
    <name type="common">Asian swallowtail butterfly</name>
    <dbReference type="NCBI Taxonomy" id="66420"/>
    <lineage>
        <taxon>Eukaryota</taxon>
        <taxon>Metazoa</taxon>
        <taxon>Ecdysozoa</taxon>
        <taxon>Arthropoda</taxon>
        <taxon>Hexapoda</taxon>
        <taxon>Insecta</taxon>
        <taxon>Pterygota</taxon>
        <taxon>Neoptera</taxon>
        <taxon>Endopterygota</taxon>
        <taxon>Lepidoptera</taxon>
        <taxon>Glossata</taxon>
        <taxon>Ditrysia</taxon>
        <taxon>Papilionoidea</taxon>
        <taxon>Papilionidae</taxon>
        <taxon>Papilioninae</taxon>
        <taxon>Papilio</taxon>
    </lineage>
</organism>
<feature type="compositionally biased region" description="Polar residues" evidence="1">
    <location>
        <begin position="32"/>
        <end position="42"/>
    </location>
</feature>
<gene>
    <name evidence="2" type="ORF">RR46_14541</name>
</gene>
<protein>
    <submittedName>
        <fullName evidence="2">Uncharacterized protein</fullName>
    </submittedName>
</protein>
<accession>A0A194PCT8</accession>
<reference evidence="2 3" key="1">
    <citation type="journal article" date="2015" name="Nat. Commun.">
        <title>Outbred genome sequencing and CRISPR/Cas9 gene editing in butterflies.</title>
        <authorList>
            <person name="Li X."/>
            <person name="Fan D."/>
            <person name="Zhang W."/>
            <person name="Liu G."/>
            <person name="Zhang L."/>
            <person name="Zhao L."/>
            <person name="Fang X."/>
            <person name="Chen L."/>
            <person name="Dong Y."/>
            <person name="Chen Y."/>
            <person name="Ding Y."/>
            <person name="Zhao R."/>
            <person name="Feng M."/>
            <person name="Zhu Y."/>
            <person name="Feng Y."/>
            <person name="Jiang X."/>
            <person name="Zhu D."/>
            <person name="Xiang H."/>
            <person name="Feng X."/>
            <person name="Li S."/>
            <person name="Wang J."/>
            <person name="Zhang G."/>
            <person name="Kronforst M.R."/>
            <person name="Wang W."/>
        </authorList>
    </citation>
    <scope>NUCLEOTIDE SEQUENCE [LARGE SCALE GENOMIC DNA]</scope>
    <source>
        <strain evidence="2">Ya'a_city_454_Px</strain>
        <tissue evidence="2">Whole body</tissue>
    </source>
</reference>
<dbReference type="EMBL" id="KQ459606">
    <property type="protein sequence ID" value="KPI91037.1"/>
    <property type="molecule type" value="Genomic_DNA"/>
</dbReference>
<sequence length="90" mass="9668">MRVINDNIWVETLAGPRYVRVRSPRSAPHRTGPNQTCLTSSAKGVYPSPVETVKRACESGPRLSPVGIRSSAFCPVCMTHSTAPQVACGD</sequence>
<feature type="region of interest" description="Disordered" evidence="1">
    <location>
        <begin position="23"/>
        <end position="43"/>
    </location>
</feature>
<dbReference type="AlphaFoldDB" id="A0A194PCT8"/>
<proteinExistence type="predicted"/>
<evidence type="ECO:0000313" key="2">
    <source>
        <dbReference type="EMBL" id="KPI91037.1"/>
    </source>
</evidence>
<name>A0A194PCT8_PAPXU</name>
<keyword evidence="3" id="KW-1185">Reference proteome</keyword>
<evidence type="ECO:0000313" key="3">
    <source>
        <dbReference type="Proteomes" id="UP000053268"/>
    </source>
</evidence>
<dbReference type="Proteomes" id="UP000053268">
    <property type="component" value="Unassembled WGS sequence"/>
</dbReference>
<evidence type="ECO:0000256" key="1">
    <source>
        <dbReference type="SAM" id="MobiDB-lite"/>
    </source>
</evidence>